<evidence type="ECO:0000256" key="5">
    <source>
        <dbReference type="SAM" id="Phobius"/>
    </source>
</evidence>
<dbReference type="AlphaFoldDB" id="A0AAD5S8K6"/>
<feature type="transmembrane region" description="Helical" evidence="5">
    <location>
        <begin position="117"/>
        <end position="135"/>
    </location>
</feature>
<dbReference type="InterPro" id="IPR049452">
    <property type="entry name" value="Anoctamin_TM"/>
</dbReference>
<dbReference type="EMBL" id="JADGJD010000662">
    <property type="protein sequence ID" value="KAJ3049317.1"/>
    <property type="molecule type" value="Genomic_DNA"/>
</dbReference>
<protein>
    <recommendedName>
        <fullName evidence="6">Anoctamin transmembrane domain-containing protein</fullName>
    </recommendedName>
</protein>
<dbReference type="GO" id="GO:0016020">
    <property type="term" value="C:membrane"/>
    <property type="evidence" value="ECO:0007669"/>
    <property type="project" value="UniProtKB-SubCell"/>
</dbReference>
<organism evidence="7 8">
    <name type="scientific">Rhizophlyctis rosea</name>
    <dbReference type="NCBI Taxonomy" id="64517"/>
    <lineage>
        <taxon>Eukaryota</taxon>
        <taxon>Fungi</taxon>
        <taxon>Fungi incertae sedis</taxon>
        <taxon>Chytridiomycota</taxon>
        <taxon>Chytridiomycota incertae sedis</taxon>
        <taxon>Chytridiomycetes</taxon>
        <taxon>Rhizophlyctidales</taxon>
        <taxon>Rhizophlyctidaceae</taxon>
        <taxon>Rhizophlyctis</taxon>
    </lineage>
</organism>
<evidence type="ECO:0000313" key="8">
    <source>
        <dbReference type="Proteomes" id="UP001212841"/>
    </source>
</evidence>
<evidence type="ECO:0000256" key="4">
    <source>
        <dbReference type="ARBA" id="ARBA00023136"/>
    </source>
</evidence>
<dbReference type="PANTHER" id="PTHR12308">
    <property type="entry name" value="ANOCTAMIN"/>
    <property type="match status" value="1"/>
</dbReference>
<proteinExistence type="predicted"/>
<feature type="transmembrane region" description="Helical" evidence="5">
    <location>
        <begin position="83"/>
        <end position="105"/>
    </location>
</feature>
<keyword evidence="4 5" id="KW-0472">Membrane</keyword>
<evidence type="ECO:0000256" key="2">
    <source>
        <dbReference type="ARBA" id="ARBA00022692"/>
    </source>
</evidence>
<keyword evidence="8" id="KW-1185">Reference proteome</keyword>
<feature type="domain" description="Anoctamin transmembrane" evidence="6">
    <location>
        <begin position="68"/>
        <end position="155"/>
    </location>
</feature>
<comment type="subcellular location">
    <subcellularLocation>
        <location evidence="1">Membrane</location>
        <topology evidence="1">Multi-pass membrane protein</topology>
    </subcellularLocation>
</comment>
<gene>
    <name evidence="7" type="ORF">HK097_009683</name>
</gene>
<dbReference type="PANTHER" id="PTHR12308:SF73">
    <property type="entry name" value="ANOCTAMIN"/>
    <property type="match status" value="1"/>
</dbReference>
<evidence type="ECO:0000256" key="1">
    <source>
        <dbReference type="ARBA" id="ARBA00004141"/>
    </source>
</evidence>
<comment type="caution">
    <text evidence="7">The sequence shown here is derived from an EMBL/GenBank/DDBJ whole genome shotgun (WGS) entry which is preliminary data.</text>
</comment>
<evidence type="ECO:0000256" key="3">
    <source>
        <dbReference type="ARBA" id="ARBA00022989"/>
    </source>
</evidence>
<dbReference type="InterPro" id="IPR007632">
    <property type="entry name" value="Anoctamin"/>
</dbReference>
<sequence length="207" mass="22921">MLADVEVYDVELGTFSRARHGVGSTGKDDRSKLVRNERLVKYGDDELGKDFNQKVIQLGFLMLFGVAPFCARAPDVGRWTDLAIFVSTIAVPVNALIIAFGSTAVHNMLAGWWKEHIILAKVVFVFVFEHLVLIIKATIMHYVPDTPPNVRRAIQGQMILARVPASKQNGPDDSALRDAVDIADASFEDEEVERGCGCFGWGRSKME</sequence>
<evidence type="ECO:0000313" key="7">
    <source>
        <dbReference type="EMBL" id="KAJ3049317.1"/>
    </source>
</evidence>
<name>A0AAD5S8K6_9FUNG</name>
<accession>A0AAD5S8K6</accession>
<dbReference type="Proteomes" id="UP001212841">
    <property type="component" value="Unassembled WGS sequence"/>
</dbReference>
<keyword evidence="3 5" id="KW-1133">Transmembrane helix</keyword>
<feature type="transmembrane region" description="Helical" evidence="5">
    <location>
        <begin position="55"/>
        <end position="71"/>
    </location>
</feature>
<keyword evidence="2 5" id="KW-0812">Transmembrane</keyword>
<dbReference type="Pfam" id="PF04547">
    <property type="entry name" value="Anoctamin"/>
    <property type="match status" value="1"/>
</dbReference>
<reference evidence="7" key="1">
    <citation type="submission" date="2020-05" db="EMBL/GenBank/DDBJ databases">
        <title>Phylogenomic resolution of chytrid fungi.</title>
        <authorList>
            <person name="Stajich J.E."/>
            <person name="Amses K."/>
            <person name="Simmons R."/>
            <person name="Seto K."/>
            <person name="Myers J."/>
            <person name="Bonds A."/>
            <person name="Quandt C.A."/>
            <person name="Barry K."/>
            <person name="Liu P."/>
            <person name="Grigoriev I."/>
            <person name="Longcore J.E."/>
            <person name="James T.Y."/>
        </authorList>
    </citation>
    <scope>NUCLEOTIDE SEQUENCE</scope>
    <source>
        <strain evidence="7">JEL0318</strain>
    </source>
</reference>
<evidence type="ECO:0000259" key="6">
    <source>
        <dbReference type="Pfam" id="PF04547"/>
    </source>
</evidence>
<dbReference type="GO" id="GO:0005254">
    <property type="term" value="F:chloride channel activity"/>
    <property type="evidence" value="ECO:0007669"/>
    <property type="project" value="TreeGrafter"/>
</dbReference>